<dbReference type="AlphaFoldDB" id="A0A974HQ17"/>
<keyword evidence="1" id="KW-0732">Signal</keyword>
<protein>
    <recommendedName>
        <fullName evidence="4">UPAR/Ly6 domain-containing protein</fullName>
    </recommendedName>
</protein>
<feature type="chain" id="PRO_5036823455" description="UPAR/Ly6 domain-containing protein" evidence="1">
    <location>
        <begin position="20"/>
        <end position="88"/>
    </location>
</feature>
<gene>
    <name evidence="2" type="ORF">XELAEV_18023882mg</name>
</gene>
<proteinExistence type="predicted"/>
<dbReference type="EMBL" id="CM004472">
    <property type="protein sequence ID" value="OCT85711.1"/>
    <property type="molecule type" value="Genomic_DNA"/>
</dbReference>
<accession>A0A974HQ17</accession>
<name>A0A974HQ17_XENLA</name>
<organism evidence="2 3">
    <name type="scientific">Xenopus laevis</name>
    <name type="common">African clawed frog</name>
    <dbReference type="NCBI Taxonomy" id="8355"/>
    <lineage>
        <taxon>Eukaryota</taxon>
        <taxon>Metazoa</taxon>
        <taxon>Chordata</taxon>
        <taxon>Craniata</taxon>
        <taxon>Vertebrata</taxon>
        <taxon>Euteleostomi</taxon>
        <taxon>Amphibia</taxon>
        <taxon>Batrachia</taxon>
        <taxon>Anura</taxon>
        <taxon>Pipoidea</taxon>
        <taxon>Pipidae</taxon>
        <taxon>Xenopodinae</taxon>
        <taxon>Xenopus</taxon>
        <taxon>Xenopus</taxon>
    </lineage>
</organism>
<dbReference type="SUPFAM" id="SSF57302">
    <property type="entry name" value="Snake toxin-like"/>
    <property type="match status" value="1"/>
</dbReference>
<sequence>MKTAIVLVVLGMTLLHAEALKCRKSVCSGTKLCTTTTITCDRDVALCFVMTLSKPTFTLIRGCTTEAYFYVLKGLDPNVYGCSKDLCN</sequence>
<evidence type="ECO:0000313" key="2">
    <source>
        <dbReference type="EMBL" id="OCT85711.1"/>
    </source>
</evidence>
<evidence type="ECO:0008006" key="4">
    <source>
        <dbReference type="Google" id="ProtNLM"/>
    </source>
</evidence>
<evidence type="ECO:0000256" key="1">
    <source>
        <dbReference type="SAM" id="SignalP"/>
    </source>
</evidence>
<dbReference type="InterPro" id="IPR045860">
    <property type="entry name" value="Snake_toxin-like_sf"/>
</dbReference>
<dbReference type="Proteomes" id="UP000694892">
    <property type="component" value="Chromosome 4L"/>
</dbReference>
<feature type="signal peptide" evidence="1">
    <location>
        <begin position="1"/>
        <end position="19"/>
    </location>
</feature>
<reference evidence="3" key="1">
    <citation type="journal article" date="2016" name="Nature">
        <title>Genome evolution in the allotetraploid frog Xenopus laevis.</title>
        <authorList>
            <person name="Session A.M."/>
            <person name="Uno Y."/>
            <person name="Kwon T."/>
            <person name="Chapman J.A."/>
            <person name="Toyoda A."/>
            <person name="Takahashi S."/>
            <person name="Fukui A."/>
            <person name="Hikosaka A."/>
            <person name="Suzuki A."/>
            <person name="Kondo M."/>
            <person name="van Heeringen S.J."/>
            <person name="Quigley I."/>
            <person name="Heinz S."/>
            <person name="Ogino H."/>
            <person name="Ochi H."/>
            <person name="Hellsten U."/>
            <person name="Lyons J.B."/>
            <person name="Simakov O."/>
            <person name="Putnam N."/>
            <person name="Stites J."/>
            <person name="Kuroki Y."/>
            <person name="Tanaka T."/>
            <person name="Michiue T."/>
            <person name="Watanabe M."/>
            <person name="Bogdanovic O."/>
            <person name="Lister R."/>
            <person name="Georgiou G."/>
            <person name="Paranjpe S.S."/>
            <person name="van Kruijsbergen I."/>
            <person name="Shu S."/>
            <person name="Carlson J."/>
            <person name="Kinoshita T."/>
            <person name="Ohta Y."/>
            <person name="Mawaribuchi S."/>
            <person name="Jenkins J."/>
            <person name="Grimwood J."/>
            <person name="Schmutz J."/>
            <person name="Mitros T."/>
            <person name="Mozaffari S.V."/>
            <person name="Suzuki Y."/>
            <person name="Haramoto Y."/>
            <person name="Yamamoto T.S."/>
            <person name="Takagi C."/>
            <person name="Heald R."/>
            <person name="Miller K."/>
            <person name="Haudenschild C."/>
            <person name="Kitzman J."/>
            <person name="Nakayama T."/>
            <person name="Izutsu Y."/>
            <person name="Robert J."/>
            <person name="Fortriede J."/>
            <person name="Burns K."/>
            <person name="Lotay V."/>
            <person name="Karimi K."/>
            <person name="Yasuoka Y."/>
            <person name="Dichmann D.S."/>
            <person name="Flajnik M.F."/>
            <person name="Houston D.W."/>
            <person name="Shendure J."/>
            <person name="DuPasquier L."/>
            <person name="Vize P.D."/>
            <person name="Zorn A.M."/>
            <person name="Ito M."/>
            <person name="Marcotte E.M."/>
            <person name="Wallingford J.B."/>
            <person name="Ito Y."/>
            <person name="Asashima M."/>
            <person name="Ueno N."/>
            <person name="Matsuda Y."/>
            <person name="Veenstra G.J."/>
            <person name="Fujiyama A."/>
            <person name="Harland R.M."/>
            <person name="Taira M."/>
            <person name="Rokhsar D.S."/>
        </authorList>
    </citation>
    <scope>NUCLEOTIDE SEQUENCE [LARGE SCALE GENOMIC DNA]</scope>
    <source>
        <strain evidence="3">J</strain>
    </source>
</reference>
<evidence type="ECO:0000313" key="3">
    <source>
        <dbReference type="Proteomes" id="UP000694892"/>
    </source>
</evidence>